<evidence type="ECO:0000313" key="1">
    <source>
        <dbReference type="EMBL" id="KAH6941612.1"/>
    </source>
</evidence>
<comment type="caution">
    <text evidence="1">The sequence shown here is derived from an EMBL/GenBank/DDBJ whole genome shotgun (WGS) entry which is preliminary data.</text>
</comment>
<sequence>METRARPCSSSQQRSSEQQQLEGVASLMRTTATTTDATVVPPPPRRKLLLLLAASHAAAAAATPLISIFICESSAGSAVSGIETERSPSTATLHNMCLDTLLMYCENVLSTYPSFTVPERCRRVLVSVLRMNGAGQRLSTSGRLGK</sequence>
<reference evidence="1" key="1">
    <citation type="submission" date="2020-05" db="EMBL/GenBank/DDBJ databases">
        <title>Large-scale comparative analyses of tick genomes elucidate their genetic diversity and vector capacities.</title>
        <authorList>
            <person name="Jia N."/>
            <person name="Wang J."/>
            <person name="Shi W."/>
            <person name="Du L."/>
            <person name="Sun Y."/>
            <person name="Zhan W."/>
            <person name="Jiang J."/>
            <person name="Wang Q."/>
            <person name="Zhang B."/>
            <person name="Ji P."/>
            <person name="Sakyi L.B."/>
            <person name="Cui X."/>
            <person name="Yuan T."/>
            <person name="Jiang B."/>
            <person name="Yang W."/>
            <person name="Lam T.T.-Y."/>
            <person name="Chang Q."/>
            <person name="Ding S."/>
            <person name="Wang X."/>
            <person name="Zhu J."/>
            <person name="Ruan X."/>
            <person name="Zhao L."/>
            <person name="Wei J."/>
            <person name="Que T."/>
            <person name="Du C."/>
            <person name="Cheng J."/>
            <person name="Dai P."/>
            <person name="Han X."/>
            <person name="Huang E."/>
            <person name="Gao Y."/>
            <person name="Liu J."/>
            <person name="Shao H."/>
            <person name="Ye R."/>
            <person name="Li L."/>
            <person name="Wei W."/>
            <person name="Wang X."/>
            <person name="Wang C."/>
            <person name="Yang T."/>
            <person name="Huo Q."/>
            <person name="Li W."/>
            <person name="Guo W."/>
            <person name="Chen H."/>
            <person name="Zhou L."/>
            <person name="Ni X."/>
            <person name="Tian J."/>
            <person name="Zhou Y."/>
            <person name="Sheng Y."/>
            <person name="Liu T."/>
            <person name="Pan Y."/>
            <person name="Xia L."/>
            <person name="Li J."/>
            <person name="Zhao F."/>
            <person name="Cao W."/>
        </authorList>
    </citation>
    <scope>NUCLEOTIDE SEQUENCE</scope>
    <source>
        <strain evidence="1">Hyas-2018</strain>
    </source>
</reference>
<protein>
    <submittedName>
        <fullName evidence="1">Uncharacterized protein</fullName>
    </submittedName>
</protein>
<gene>
    <name evidence="1" type="ORF">HPB50_020976</name>
</gene>
<proteinExistence type="predicted"/>
<organism evidence="1 2">
    <name type="scientific">Hyalomma asiaticum</name>
    <name type="common">Tick</name>
    <dbReference type="NCBI Taxonomy" id="266040"/>
    <lineage>
        <taxon>Eukaryota</taxon>
        <taxon>Metazoa</taxon>
        <taxon>Ecdysozoa</taxon>
        <taxon>Arthropoda</taxon>
        <taxon>Chelicerata</taxon>
        <taxon>Arachnida</taxon>
        <taxon>Acari</taxon>
        <taxon>Parasitiformes</taxon>
        <taxon>Ixodida</taxon>
        <taxon>Ixodoidea</taxon>
        <taxon>Ixodidae</taxon>
        <taxon>Hyalomminae</taxon>
        <taxon>Hyalomma</taxon>
    </lineage>
</organism>
<name>A0ACB7T267_HYAAI</name>
<dbReference type="Proteomes" id="UP000821845">
    <property type="component" value="Chromosome 11"/>
</dbReference>
<dbReference type="EMBL" id="CM023491">
    <property type="protein sequence ID" value="KAH6941612.1"/>
    <property type="molecule type" value="Genomic_DNA"/>
</dbReference>
<evidence type="ECO:0000313" key="2">
    <source>
        <dbReference type="Proteomes" id="UP000821845"/>
    </source>
</evidence>
<keyword evidence="2" id="KW-1185">Reference proteome</keyword>
<accession>A0ACB7T267</accession>